<evidence type="ECO:0000256" key="1">
    <source>
        <dbReference type="SAM" id="MobiDB-lite"/>
    </source>
</evidence>
<reference evidence="2" key="1">
    <citation type="submission" date="2022-08" db="EMBL/GenBank/DDBJ databases">
        <authorList>
            <person name="Gutierrez-Valencia J."/>
        </authorList>
    </citation>
    <scope>NUCLEOTIDE SEQUENCE</scope>
</reference>
<protein>
    <submittedName>
        <fullName evidence="2">Uncharacterized protein</fullName>
    </submittedName>
</protein>
<accession>A0AAV0IZM0</accession>
<feature type="region of interest" description="Disordered" evidence="1">
    <location>
        <begin position="41"/>
        <end position="74"/>
    </location>
</feature>
<dbReference type="Proteomes" id="UP001154282">
    <property type="component" value="Unassembled WGS sequence"/>
</dbReference>
<gene>
    <name evidence="2" type="ORF">LITE_LOCUS11677</name>
</gene>
<dbReference type="AlphaFoldDB" id="A0AAV0IZM0"/>
<name>A0AAV0IZM0_9ROSI</name>
<evidence type="ECO:0000313" key="3">
    <source>
        <dbReference type="Proteomes" id="UP001154282"/>
    </source>
</evidence>
<dbReference type="EMBL" id="CAMGYJ010000004">
    <property type="protein sequence ID" value="CAI0402595.1"/>
    <property type="molecule type" value="Genomic_DNA"/>
</dbReference>
<evidence type="ECO:0000313" key="2">
    <source>
        <dbReference type="EMBL" id="CAI0402595.1"/>
    </source>
</evidence>
<feature type="non-terminal residue" evidence="2">
    <location>
        <position position="1"/>
    </location>
</feature>
<feature type="compositionally biased region" description="Basic residues" evidence="1">
    <location>
        <begin position="45"/>
        <end position="66"/>
    </location>
</feature>
<sequence>RRLGRPKVDSKPREKLLILARGTVVTRGSYPLVFGLCREKERRGGGRRRRRRGLHQSRRRRLRFRTRTSQDYHG</sequence>
<keyword evidence="3" id="KW-1185">Reference proteome</keyword>
<comment type="caution">
    <text evidence="2">The sequence shown here is derived from an EMBL/GenBank/DDBJ whole genome shotgun (WGS) entry which is preliminary data.</text>
</comment>
<proteinExistence type="predicted"/>
<organism evidence="2 3">
    <name type="scientific">Linum tenue</name>
    <dbReference type="NCBI Taxonomy" id="586396"/>
    <lineage>
        <taxon>Eukaryota</taxon>
        <taxon>Viridiplantae</taxon>
        <taxon>Streptophyta</taxon>
        <taxon>Embryophyta</taxon>
        <taxon>Tracheophyta</taxon>
        <taxon>Spermatophyta</taxon>
        <taxon>Magnoliopsida</taxon>
        <taxon>eudicotyledons</taxon>
        <taxon>Gunneridae</taxon>
        <taxon>Pentapetalae</taxon>
        <taxon>rosids</taxon>
        <taxon>fabids</taxon>
        <taxon>Malpighiales</taxon>
        <taxon>Linaceae</taxon>
        <taxon>Linum</taxon>
    </lineage>
</organism>